<protein>
    <recommendedName>
        <fullName evidence="1">Methyltransferase type 11 domain-containing protein</fullName>
    </recommendedName>
</protein>
<evidence type="ECO:0000259" key="1">
    <source>
        <dbReference type="Pfam" id="PF08241"/>
    </source>
</evidence>
<gene>
    <name evidence="2" type="ORF">A2115_01445</name>
</gene>
<sequence>MEESYLEKVWGESCVFLSPTFLAYLRLKYCLRDLEEISGRVLDVGCGGGGFSKGVKLYRPDLQIFGVDSNQKAIAAAKKDSLGVKFVQGDIYKLPFKEGFFDAVVVEDVLEHLKAPERALKEINRVLKKKGLFHAFVPLEGEWYTLYFWLGRVGWRAKKLLAGHIQDFTLQELKKLLQEGGFSIEAVRFSTHFLGQVVDVGFYSYLSFAKKKLKRGLEVELESKPLLKFIKNTLTLVTNFESLALFFLPAAGVHLKCTKEN</sequence>
<comment type="caution">
    <text evidence="2">The sequence shown here is derived from an EMBL/GenBank/DDBJ whole genome shotgun (WGS) entry which is preliminary data.</text>
</comment>
<dbReference type="InterPro" id="IPR013216">
    <property type="entry name" value="Methyltransf_11"/>
</dbReference>
<dbReference type="Pfam" id="PF08241">
    <property type="entry name" value="Methyltransf_11"/>
    <property type="match status" value="1"/>
</dbReference>
<dbReference type="AlphaFoldDB" id="A0A1F7WHY3"/>
<name>A0A1F7WHY3_9BACT</name>
<dbReference type="Proteomes" id="UP000176198">
    <property type="component" value="Unassembled WGS sequence"/>
</dbReference>
<dbReference type="SUPFAM" id="SSF53335">
    <property type="entry name" value="S-adenosyl-L-methionine-dependent methyltransferases"/>
    <property type="match status" value="1"/>
</dbReference>
<dbReference type="EMBL" id="MGFJ01000028">
    <property type="protein sequence ID" value="OGM02157.1"/>
    <property type="molecule type" value="Genomic_DNA"/>
</dbReference>
<reference evidence="2 3" key="1">
    <citation type="journal article" date="2016" name="Nat. Commun.">
        <title>Thousands of microbial genomes shed light on interconnected biogeochemical processes in an aquifer system.</title>
        <authorList>
            <person name="Anantharaman K."/>
            <person name="Brown C.T."/>
            <person name="Hug L.A."/>
            <person name="Sharon I."/>
            <person name="Castelle C.J."/>
            <person name="Probst A.J."/>
            <person name="Thomas B.C."/>
            <person name="Singh A."/>
            <person name="Wilkins M.J."/>
            <person name="Karaoz U."/>
            <person name="Brodie E.L."/>
            <person name="Williams K.H."/>
            <person name="Hubbard S.S."/>
            <person name="Banfield J.F."/>
        </authorList>
    </citation>
    <scope>NUCLEOTIDE SEQUENCE [LARGE SCALE GENOMIC DNA]</scope>
</reference>
<dbReference type="CDD" id="cd02440">
    <property type="entry name" value="AdoMet_MTases"/>
    <property type="match status" value="1"/>
</dbReference>
<dbReference type="InterPro" id="IPR029063">
    <property type="entry name" value="SAM-dependent_MTases_sf"/>
</dbReference>
<dbReference type="PANTHER" id="PTHR43861">
    <property type="entry name" value="TRANS-ACONITATE 2-METHYLTRANSFERASE-RELATED"/>
    <property type="match status" value="1"/>
</dbReference>
<accession>A0A1F7WHY3</accession>
<feature type="domain" description="Methyltransferase type 11" evidence="1">
    <location>
        <begin position="42"/>
        <end position="133"/>
    </location>
</feature>
<dbReference type="GO" id="GO:0008757">
    <property type="term" value="F:S-adenosylmethionine-dependent methyltransferase activity"/>
    <property type="evidence" value="ECO:0007669"/>
    <property type="project" value="InterPro"/>
</dbReference>
<organism evidence="2 3">
    <name type="scientific">Candidatus Woesebacteria bacterium GWA1_41_8</name>
    <dbReference type="NCBI Taxonomy" id="1802471"/>
    <lineage>
        <taxon>Bacteria</taxon>
        <taxon>Candidatus Woeseibacteriota</taxon>
    </lineage>
</organism>
<dbReference type="STRING" id="1802471.A2115_01445"/>
<evidence type="ECO:0000313" key="3">
    <source>
        <dbReference type="Proteomes" id="UP000176198"/>
    </source>
</evidence>
<evidence type="ECO:0000313" key="2">
    <source>
        <dbReference type="EMBL" id="OGM02157.1"/>
    </source>
</evidence>
<dbReference type="PANTHER" id="PTHR43861:SF6">
    <property type="entry name" value="METHYLTRANSFERASE TYPE 11"/>
    <property type="match status" value="1"/>
</dbReference>
<dbReference type="Gene3D" id="3.40.50.150">
    <property type="entry name" value="Vaccinia Virus protein VP39"/>
    <property type="match status" value="1"/>
</dbReference>
<proteinExistence type="predicted"/>